<feature type="non-terminal residue" evidence="1">
    <location>
        <position position="1"/>
    </location>
</feature>
<protein>
    <submittedName>
        <fullName evidence="1">Uncharacterized protein</fullName>
    </submittedName>
</protein>
<reference evidence="1" key="1">
    <citation type="journal article" date="2020" name="New Phytol.">
        <title>Comparative genomics reveals dynamic genome evolution in host specialist ectomycorrhizal fungi.</title>
        <authorList>
            <person name="Lofgren L.A."/>
            <person name="Nguyen N.H."/>
            <person name="Vilgalys R."/>
            <person name="Ruytinx J."/>
            <person name="Liao H.L."/>
            <person name="Branco S."/>
            <person name="Kuo A."/>
            <person name="LaButti K."/>
            <person name="Lipzen A."/>
            <person name="Andreopoulos W."/>
            <person name="Pangilinan J."/>
            <person name="Riley R."/>
            <person name="Hundley H."/>
            <person name="Na H."/>
            <person name="Barry K."/>
            <person name="Grigoriev I.V."/>
            <person name="Stajich J.E."/>
            <person name="Kennedy P.G."/>
        </authorList>
    </citation>
    <scope>NUCLEOTIDE SEQUENCE</scope>
    <source>
        <strain evidence="1">DOB743</strain>
    </source>
</reference>
<evidence type="ECO:0000313" key="2">
    <source>
        <dbReference type="Proteomes" id="UP000714275"/>
    </source>
</evidence>
<dbReference type="AlphaFoldDB" id="A0A9P7D648"/>
<name>A0A9P7D648_9AGAM</name>
<proteinExistence type="predicted"/>
<dbReference type="EMBL" id="JABBWD010000009">
    <property type="protein sequence ID" value="KAG1780407.1"/>
    <property type="molecule type" value="Genomic_DNA"/>
</dbReference>
<keyword evidence="2" id="KW-1185">Reference proteome</keyword>
<gene>
    <name evidence="1" type="ORF">EV702DRAFT_964700</name>
</gene>
<dbReference type="Proteomes" id="UP000714275">
    <property type="component" value="Unassembled WGS sequence"/>
</dbReference>
<organism evidence="1 2">
    <name type="scientific">Suillus placidus</name>
    <dbReference type="NCBI Taxonomy" id="48579"/>
    <lineage>
        <taxon>Eukaryota</taxon>
        <taxon>Fungi</taxon>
        <taxon>Dikarya</taxon>
        <taxon>Basidiomycota</taxon>
        <taxon>Agaricomycotina</taxon>
        <taxon>Agaricomycetes</taxon>
        <taxon>Agaricomycetidae</taxon>
        <taxon>Boletales</taxon>
        <taxon>Suillineae</taxon>
        <taxon>Suillaceae</taxon>
        <taxon>Suillus</taxon>
    </lineage>
</organism>
<comment type="caution">
    <text evidence="1">The sequence shown here is derived from an EMBL/GenBank/DDBJ whole genome shotgun (WGS) entry which is preliminary data.</text>
</comment>
<sequence>LRWLKSKEAKLVWVCIHSLQLMSLLENMRPGMRPCFLSQKMDAKEPESCPAVRTSCS</sequence>
<evidence type="ECO:0000313" key="1">
    <source>
        <dbReference type="EMBL" id="KAG1780407.1"/>
    </source>
</evidence>
<dbReference type="OrthoDB" id="7599968at2759"/>
<accession>A0A9P7D648</accession>